<evidence type="ECO:0000256" key="10">
    <source>
        <dbReference type="PROSITE-ProRule" id="PRU00492"/>
    </source>
</evidence>
<dbReference type="InterPro" id="IPR006142">
    <property type="entry name" value="INTEIN"/>
</dbReference>
<accession>A0A2H4PIH5</accession>
<evidence type="ECO:0000256" key="11">
    <source>
        <dbReference type="RuleBase" id="RU003410"/>
    </source>
</evidence>
<evidence type="ECO:0000256" key="6">
    <source>
        <dbReference type="ARBA" id="ARBA00022840"/>
    </source>
</evidence>
<dbReference type="InterPro" id="IPR013346">
    <property type="entry name" value="NrdE_NrdA_C"/>
</dbReference>
<dbReference type="EMBL" id="MG387042">
    <property type="protein sequence ID" value="ATW62613.1"/>
    <property type="molecule type" value="Genomic_DNA"/>
</dbReference>
<keyword evidence="15" id="KW-1185">Reference proteome</keyword>
<dbReference type="PANTHER" id="PTHR11573:SF6">
    <property type="entry name" value="RIBONUCLEOSIDE-DIPHOSPHATE REDUCTASE LARGE SUBUNIT"/>
    <property type="match status" value="1"/>
</dbReference>
<evidence type="ECO:0000256" key="8">
    <source>
        <dbReference type="ARBA" id="ARBA00023002"/>
    </source>
</evidence>
<evidence type="ECO:0000256" key="7">
    <source>
        <dbReference type="ARBA" id="ARBA00023000"/>
    </source>
</evidence>
<comment type="function">
    <text evidence="11">Provides the precursors necessary for DNA synthesis. Catalyzes the biosynthesis of deoxyribonucleotides from the corresponding ribonucleotides.</text>
</comment>
<dbReference type="SMART" id="SM00306">
    <property type="entry name" value="HintN"/>
    <property type="match status" value="2"/>
</dbReference>
<keyword evidence="5" id="KW-0068">Autocatalytic cleavage</keyword>
<protein>
    <recommendedName>
        <fullName evidence="2 11">Ribonucleoside-diphosphate reductase</fullName>
        <ecNumber evidence="2 11">1.17.4.1</ecNumber>
    </recommendedName>
</protein>
<dbReference type="InterPro" id="IPR006141">
    <property type="entry name" value="Intein_N"/>
</dbReference>
<dbReference type="Gene3D" id="3.20.70.20">
    <property type="match status" value="3"/>
</dbReference>
<dbReference type="PROSITE" id="PS00089">
    <property type="entry name" value="RIBORED_LARGE"/>
    <property type="match status" value="1"/>
</dbReference>
<dbReference type="InterPro" id="IPR004042">
    <property type="entry name" value="Intein_endonuc_central"/>
</dbReference>
<keyword evidence="4 10" id="KW-0547">Nucleotide-binding</keyword>
<evidence type="ECO:0000256" key="5">
    <source>
        <dbReference type="ARBA" id="ARBA00022813"/>
    </source>
</evidence>
<dbReference type="PRINTS" id="PR00379">
    <property type="entry name" value="INTEIN"/>
</dbReference>
<dbReference type="Proteomes" id="UP000259545">
    <property type="component" value="Segment"/>
</dbReference>
<dbReference type="GO" id="GO:0005524">
    <property type="term" value="F:ATP binding"/>
    <property type="evidence" value="ECO:0007669"/>
    <property type="project" value="UniProtKB-UniRule"/>
</dbReference>
<dbReference type="PROSITE" id="PS50819">
    <property type="entry name" value="INTEIN_ENDONUCLEASE"/>
    <property type="match status" value="1"/>
</dbReference>
<dbReference type="GO" id="GO:0004519">
    <property type="term" value="F:endonuclease activity"/>
    <property type="evidence" value="ECO:0007669"/>
    <property type="project" value="InterPro"/>
</dbReference>
<dbReference type="NCBIfam" id="TIGR01445">
    <property type="entry name" value="intein_Nterm"/>
    <property type="match status" value="1"/>
</dbReference>
<dbReference type="Pfam" id="PF02867">
    <property type="entry name" value="Ribonuc_red_lgC"/>
    <property type="match status" value="2"/>
</dbReference>
<dbReference type="GO" id="GO:0004748">
    <property type="term" value="F:ribonucleoside-diphosphate reductase activity, thioredoxin disulfide as acceptor"/>
    <property type="evidence" value="ECO:0007669"/>
    <property type="project" value="UniProtKB-EC"/>
</dbReference>
<dbReference type="Pfam" id="PF00317">
    <property type="entry name" value="Ribonuc_red_lgN"/>
    <property type="match status" value="1"/>
</dbReference>
<dbReference type="KEGG" id="vg:54995116"/>
<dbReference type="UniPathway" id="UPA00326"/>
<dbReference type="InterPro" id="IPR003587">
    <property type="entry name" value="Hint_dom_N"/>
</dbReference>
<dbReference type="PROSITE" id="PS50817">
    <property type="entry name" value="INTEIN_N_TER"/>
    <property type="match status" value="2"/>
</dbReference>
<dbReference type="InterPro" id="IPR013509">
    <property type="entry name" value="RNR_lsu_N"/>
</dbReference>
<feature type="domain" description="DOD-type homing endonuclease" evidence="12">
    <location>
        <begin position="943"/>
        <end position="984"/>
    </location>
</feature>
<sequence length="1422" mass="160482">MSNRIEKVIKRDGTVEDFAPEKLNGWAEYGCKTVDVSWSAITMAAQKTLPKGVVDSDTLMDALIKAAESLIKDNPAYDVPAKELRLAQMRKRLYDSFEPPSLRFFHDHMVSVGAWEDMSAWITDEQFEALNQVIDHDRDRLFTSGGLKQFFDKYSRRNIATGEIYETPQFAYMGMAMAMLSQPNWTILDAIDLYNAMSLHKINVPTPPLVGLRSSDRGFASCCLVDSTDTLDSIDTAEHIVFKMVAARAGIGYHLESRSIADPVRNGAFPHSGKLPYYRHIDRSVKANTQQCYSADTEVLTKKGWKLFSELKGDELIAQITDTRGLEWVLPLNVFEYDYKGTMLRFEKRGIDLLVTPNHTMVYRKVSYDNKHIQRKPGYQKVLAEDWQPKRTHVLDFGSAQKTNGTDTITMLDRFRIALQADGSIVETNTGRAYRFGFKKQRKVDRLVCILDDLGLKYSKKLNEQGVTTIHIGHEQLYYSKDLSFLLEKDLTSNAAKEALKEIMEWDGYWKSENVGEYSSHAGQQHVVQALAAIAGVRSNTSTENRCYVYFDQVDMTAEGIKETEIEYSGKVYCVEVPTNKLVVRRNGHTTVCGNSRGGSATVSYPYFDPEIIQLMQVKQQRATDENKIDKMDYSLSFNNLLLKRYLKNEDITLMSYFYAPEVHEAFYSDDEAKFEEIYVAAEKRVASLTKIDHEGKTVPAAPKVSAKEILDTWLRIRMETGRMYAHHIGESNRHGNFLDPIRMTNLCVAPETKILTKNGNIEIIDLVGKEVEIWNGQEWSTVIPAKTGEAQELMKITFSDGSTIESTLYHKFYHQPKYVREDRRTSLKQGLEEVRAVDLQVGMKMPKFSNPIVDHGNMVLKSPYTNGFFTGDGTYGRHGEPKLYFYEKGGKLPLVDKIDAEIQGSGLLDSTGRLSYIVKSDLMPKYFVPGPEYTIDSRIKWLEGYLDADGCIQKNGTTPSIVVASAEPDFLSKVKDLLLELGITSKIILGRQEGDYELPDGTGSSKLYHCKETSRLIVGSSGFWKLKDLGLSLDKEKLLNLTRPNRDATRFVTVTNVEFTGRISDTYCFTEPKLNLGVFNGILAGNCVEITQPTRPFHHITELYKTKEQLDQMKPEDIGEVSLCNLGGVVLGRMESLAEWEKTCYILLKFVDTIIEIQDYPFPTMEYTAKKRRNVGIGLMNAAGAMAAEGLAYEGIEARNWIHREAEKLSYFLHKASVRLAKEQGACEWFDRTKPSKGILVIDTYKKTVDELVSVGLEMDWESLRADIMKYGMRNSVLTAQMPGESSSVLLGVTNSIEPPRKIVSIKGSAVNKVIAIAPGATDWETLMSYKLAYDVDRIEWIKWVATMQKFFSQSISTNMYYDYTKFENEIIPGPVVVRDFMTAVKYGWKTWYYANFNTANGGGAGEEAAAAGCASGGCTI</sequence>
<evidence type="ECO:0000256" key="9">
    <source>
        <dbReference type="ARBA" id="ARBA00023116"/>
    </source>
</evidence>
<dbReference type="GO" id="GO:0009263">
    <property type="term" value="P:deoxyribonucleotide biosynthetic process"/>
    <property type="evidence" value="ECO:0007669"/>
    <property type="project" value="UniProtKB-KW"/>
</dbReference>
<dbReference type="PANTHER" id="PTHR11573">
    <property type="entry name" value="RIBONUCLEOSIDE-DIPHOSPHATE REDUCTASE LARGE CHAIN"/>
    <property type="match status" value="1"/>
</dbReference>
<dbReference type="SUPFAM" id="SSF51294">
    <property type="entry name" value="Hedgehog/intein (Hint) domain"/>
    <property type="match status" value="2"/>
</dbReference>
<name>A0A2H4PIH5_9CAUD</name>
<dbReference type="GO" id="GO:0016539">
    <property type="term" value="P:intein-mediated protein splicing"/>
    <property type="evidence" value="ECO:0007669"/>
    <property type="project" value="InterPro"/>
</dbReference>
<dbReference type="EC" id="1.17.4.1" evidence="2 11"/>
<proteinExistence type="inferred from homology"/>
<dbReference type="PRINTS" id="PR01183">
    <property type="entry name" value="RIBORDTASEM1"/>
</dbReference>
<keyword evidence="3" id="KW-0021">Allosteric enzyme</keyword>
<dbReference type="CDD" id="cd00081">
    <property type="entry name" value="Hint"/>
    <property type="match status" value="1"/>
</dbReference>
<comment type="similarity">
    <text evidence="1 11">Belongs to the ribonucleoside diphosphate reductase large chain family.</text>
</comment>
<evidence type="ECO:0000256" key="3">
    <source>
        <dbReference type="ARBA" id="ARBA00022533"/>
    </source>
</evidence>
<dbReference type="PROSITE" id="PS51161">
    <property type="entry name" value="ATP_CONE"/>
    <property type="match status" value="1"/>
</dbReference>
<dbReference type="InterPro" id="IPR004860">
    <property type="entry name" value="LAGLIDADG_dom"/>
</dbReference>
<dbReference type="SUPFAM" id="SSF51998">
    <property type="entry name" value="PFL-like glycyl radical enzymes"/>
    <property type="match status" value="1"/>
</dbReference>
<keyword evidence="7" id="KW-0651">Protein splicing</keyword>
<dbReference type="SUPFAM" id="SSF48168">
    <property type="entry name" value="R1 subunit of ribonucleotide reductase, N-terminal domain"/>
    <property type="match status" value="1"/>
</dbReference>
<dbReference type="InterPro" id="IPR027434">
    <property type="entry name" value="Homing_endonucl"/>
</dbReference>
<evidence type="ECO:0000256" key="2">
    <source>
        <dbReference type="ARBA" id="ARBA00012274"/>
    </source>
</evidence>
<comment type="catalytic activity">
    <reaction evidence="11">
        <text>a 2'-deoxyribonucleoside 5'-diphosphate + [thioredoxin]-disulfide + H2O = a ribonucleoside 5'-diphosphate + [thioredoxin]-dithiol</text>
        <dbReference type="Rhea" id="RHEA:23252"/>
        <dbReference type="Rhea" id="RHEA-COMP:10698"/>
        <dbReference type="Rhea" id="RHEA-COMP:10700"/>
        <dbReference type="ChEBI" id="CHEBI:15377"/>
        <dbReference type="ChEBI" id="CHEBI:29950"/>
        <dbReference type="ChEBI" id="CHEBI:50058"/>
        <dbReference type="ChEBI" id="CHEBI:57930"/>
        <dbReference type="ChEBI" id="CHEBI:73316"/>
        <dbReference type="EC" id="1.17.4.1"/>
    </reaction>
</comment>
<keyword evidence="9 11" id="KW-0215">Deoxyribonucleotide synthesis</keyword>
<evidence type="ECO:0000256" key="4">
    <source>
        <dbReference type="ARBA" id="ARBA00022741"/>
    </source>
</evidence>
<reference evidence="14" key="1">
    <citation type="submission" date="2017-11" db="EMBL/GenBank/DDBJ databases">
        <title>SP3 genome.</title>
        <authorList>
            <person name="Sritha K.S."/>
            <person name="Sarita G.B."/>
            <person name="Jeena A."/>
        </authorList>
    </citation>
    <scope>NUCLEOTIDE SEQUENCE [LARGE SCALE GENOMIC DNA]</scope>
</reference>
<evidence type="ECO:0000259" key="13">
    <source>
        <dbReference type="PROSITE" id="PS51161"/>
    </source>
</evidence>
<dbReference type="Gene3D" id="1.10.1650.20">
    <property type="match status" value="1"/>
</dbReference>
<dbReference type="SUPFAM" id="SSF55608">
    <property type="entry name" value="Homing endonucleases"/>
    <property type="match status" value="1"/>
</dbReference>
<organism evidence="14 15">
    <name type="scientific">Salmonella phage SP-3</name>
    <dbReference type="NCBI Taxonomy" id="1186124"/>
    <lineage>
        <taxon>Viruses</taxon>
        <taxon>Duplodnaviria</taxon>
        <taxon>Heunggongvirae</taxon>
        <taxon>Uroviricota</taxon>
        <taxon>Caudoviricetes</taxon>
    </lineage>
</organism>
<evidence type="ECO:0000259" key="12">
    <source>
        <dbReference type="PROSITE" id="PS50819"/>
    </source>
</evidence>
<dbReference type="Pfam" id="PF14528">
    <property type="entry name" value="LAGLIDADG_3"/>
    <property type="match status" value="1"/>
</dbReference>
<feature type="domain" description="ATP-cone" evidence="13">
    <location>
        <begin position="6"/>
        <end position="95"/>
    </location>
</feature>
<dbReference type="InterPro" id="IPR039718">
    <property type="entry name" value="Rrm1"/>
</dbReference>
<evidence type="ECO:0000313" key="15">
    <source>
        <dbReference type="Proteomes" id="UP000259545"/>
    </source>
</evidence>
<dbReference type="InterPro" id="IPR000788">
    <property type="entry name" value="RNR_lg_C"/>
</dbReference>
<evidence type="ECO:0000313" key="14">
    <source>
        <dbReference type="EMBL" id="ATW62613.1"/>
    </source>
</evidence>
<evidence type="ECO:0000256" key="1">
    <source>
        <dbReference type="ARBA" id="ARBA00010406"/>
    </source>
</evidence>
<dbReference type="InterPro" id="IPR008926">
    <property type="entry name" value="RNR_R1-su_N"/>
</dbReference>
<dbReference type="InterPro" id="IPR036844">
    <property type="entry name" value="Hint_dom_sf"/>
</dbReference>
<keyword evidence="8 11" id="KW-0560">Oxidoreductase</keyword>
<dbReference type="Gene3D" id="3.10.28.10">
    <property type="entry name" value="Homing endonucleases"/>
    <property type="match status" value="1"/>
</dbReference>
<dbReference type="InterPro" id="IPR005144">
    <property type="entry name" value="ATP-cone_dom"/>
</dbReference>
<keyword evidence="6 10" id="KW-0067">ATP-binding</keyword>